<reference evidence="4 5" key="1">
    <citation type="submission" date="2016-11" db="EMBL/GenBank/DDBJ databases">
        <authorList>
            <person name="Jaros S."/>
            <person name="Januszkiewicz K."/>
            <person name="Wedrychowicz H."/>
        </authorList>
    </citation>
    <scope>NUCLEOTIDE SEQUENCE [LARGE SCALE GENOMIC DNA]</scope>
    <source>
        <strain evidence="4 5">DSM 25660</strain>
    </source>
</reference>
<dbReference type="InterPro" id="IPR011990">
    <property type="entry name" value="TPR-like_helical_dom_sf"/>
</dbReference>
<sequence>MYGHGLKIRASGKISASKVKSVFDLAKNYYKIIMKNRKLLILIYIFSFPNVFAQIDSNKYFENSKQFLKNENYEKALIEIDKALDSDSLNRDYLLQKIKIQYFNSDCNSAFETLEKLIKRDNRLCDETVSYFCDLSDCIKEPKMGTEILTKYVDAKKFESNEMLIRLGQRYFITKEYDKSIFYYRESIKLNPKDVNAIIDLARILYVFKNNSEEAKEELLKGLENNKNNILLLTYLASCYHNDNDINSAINIINQIIILDYNSEHIASRAMLYELKGEKSKAYNDYKKIIELNKCNLEYYLKILQYEFENRLYNEVIQNSFKLIECDKKNEEILLDVLYSSLFFCGDIDKGIVYLDKKLRLKPNTFNPYYFKANVLLRNGQYEEVLKYLNLALNTEDIDKENVVQINHLKFGYYLLKEDYNGFESYLKSNNVKSLDNNLNFTFIENHKVKKTEIRIDFNKENGTINSTVIIPTKVFKLLKNKYGLEIK</sequence>
<dbReference type="InterPro" id="IPR013105">
    <property type="entry name" value="TPR_2"/>
</dbReference>
<gene>
    <name evidence="4" type="ORF">SAMN05444377_10717</name>
</gene>
<feature type="repeat" description="TPR" evidence="3">
    <location>
        <begin position="161"/>
        <end position="194"/>
    </location>
</feature>
<evidence type="ECO:0000313" key="4">
    <source>
        <dbReference type="EMBL" id="SHF34453.1"/>
    </source>
</evidence>
<dbReference type="PROSITE" id="PS50005">
    <property type="entry name" value="TPR"/>
    <property type="match status" value="1"/>
</dbReference>
<name>A0A1M5AW83_9FLAO</name>
<dbReference type="STRING" id="1124188.SAMN05444377_10717"/>
<dbReference type="PANTHER" id="PTHR12558:SF13">
    <property type="entry name" value="CELL DIVISION CYCLE PROTEIN 27 HOMOLOG"/>
    <property type="match status" value="1"/>
</dbReference>
<evidence type="ECO:0000313" key="5">
    <source>
        <dbReference type="Proteomes" id="UP000184147"/>
    </source>
</evidence>
<accession>A0A1M5AW83</accession>
<dbReference type="AlphaFoldDB" id="A0A1M5AW83"/>
<evidence type="ECO:0000256" key="3">
    <source>
        <dbReference type="PROSITE-ProRule" id="PRU00339"/>
    </source>
</evidence>
<evidence type="ECO:0000256" key="1">
    <source>
        <dbReference type="ARBA" id="ARBA00022737"/>
    </source>
</evidence>
<dbReference type="InterPro" id="IPR019734">
    <property type="entry name" value="TPR_rpt"/>
</dbReference>
<dbReference type="SUPFAM" id="SSF48452">
    <property type="entry name" value="TPR-like"/>
    <property type="match status" value="2"/>
</dbReference>
<organism evidence="4 5">
    <name type="scientific">Flavobacterium fontis</name>
    <dbReference type="NCBI Taxonomy" id="1124188"/>
    <lineage>
        <taxon>Bacteria</taxon>
        <taxon>Pseudomonadati</taxon>
        <taxon>Bacteroidota</taxon>
        <taxon>Flavobacteriia</taxon>
        <taxon>Flavobacteriales</taxon>
        <taxon>Flavobacteriaceae</taxon>
        <taxon>Flavobacterium</taxon>
    </lineage>
</organism>
<dbReference type="PANTHER" id="PTHR12558">
    <property type="entry name" value="CELL DIVISION CYCLE 16,23,27"/>
    <property type="match status" value="1"/>
</dbReference>
<dbReference type="EMBL" id="FQVQ01000007">
    <property type="protein sequence ID" value="SHF34453.1"/>
    <property type="molecule type" value="Genomic_DNA"/>
</dbReference>
<evidence type="ECO:0000256" key="2">
    <source>
        <dbReference type="ARBA" id="ARBA00022803"/>
    </source>
</evidence>
<dbReference type="SMART" id="SM00028">
    <property type="entry name" value="TPR"/>
    <property type="match status" value="5"/>
</dbReference>
<dbReference type="Gene3D" id="1.25.40.10">
    <property type="entry name" value="Tetratricopeptide repeat domain"/>
    <property type="match status" value="1"/>
</dbReference>
<dbReference type="Pfam" id="PF07719">
    <property type="entry name" value="TPR_2"/>
    <property type="match status" value="1"/>
</dbReference>
<dbReference type="Proteomes" id="UP000184147">
    <property type="component" value="Unassembled WGS sequence"/>
</dbReference>
<keyword evidence="1" id="KW-0677">Repeat</keyword>
<proteinExistence type="predicted"/>
<keyword evidence="2 3" id="KW-0802">TPR repeat</keyword>
<protein>
    <submittedName>
        <fullName evidence="4">Tetratricopeptide repeat-containing protein</fullName>
    </submittedName>
</protein>
<keyword evidence="5" id="KW-1185">Reference proteome</keyword>